<reference evidence="1" key="1">
    <citation type="submission" date="2014-12" db="EMBL/GenBank/DDBJ databases">
        <title>Insight into the proteome of Arion vulgaris.</title>
        <authorList>
            <person name="Aradska J."/>
            <person name="Bulat T."/>
            <person name="Smidak R."/>
            <person name="Sarate P."/>
            <person name="Gangsoo J."/>
            <person name="Sialana F."/>
            <person name="Bilban M."/>
            <person name="Lubec G."/>
        </authorList>
    </citation>
    <scope>NUCLEOTIDE SEQUENCE</scope>
    <source>
        <tissue evidence="1">Skin</tissue>
    </source>
</reference>
<feature type="non-terminal residue" evidence="1">
    <location>
        <position position="1"/>
    </location>
</feature>
<sequence length="57" mass="6502">LSFGLNSKVEFVQNGQGTFSISAAKARHKGRQAQSFEMRLMYELKDERKAKTRKLSP</sequence>
<dbReference type="EMBL" id="HACG01022746">
    <property type="protein sequence ID" value="CEK69611.1"/>
    <property type="molecule type" value="Transcribed_RNA"/>
</dbReference>
<proteinExistence type="predicted"/>
<organism evidence="1">
    <name type="scientific">Arion vulgaris</name>
    <dbReference type="NCBI Taxonomy" id="1028688"/>
    <lineage>
        <taxon>Eukaryota</taxon>
        <taxon>Metazoa</taxon>
        <taxon>Spiralia</taxon>
        <taxon>Lophotrochozoa</taxon>
        <taxon>Mollusca</taxon>
        <taxon>Gastropoda</taxon>
        <taxon>Heterobranchia</taxon>
        <taxon>Euthyneura</taxon>
        <taxon>Panpulmonata</taxon>
        <taxon>Eupulmonata</taxon>
        <taxon>Stylommatophora</taxon>
        <taxon>Helicina</taxon>
        <taxon>Arionoidea</taxon>
        <taxon>Arionidae</taxon>
        <taxon>Arion</taxon>
    </lineage>
</organism>
<name>A0A0B6ZP36_9EUPU</name>
<protein>
    <submittedName>
        <fullName evidence="1">Uncharacterized protein</fullName>
    </submittedName>
</protein>
<gene>
    <name evidence="1" type="primary">ORF70848</name>
</gene>
<evidence type="ECO:0000313" key="1">
    <source>
        <dbReference type="EMBL" id="CEK69611.1"/>
    </source>
</evidence>
<dbReference type="AlphaFoldDB" id="A0A0B6ZP36"/>
<accession>A0A0B6ZP36</accession>